<dbReference type="STRING" id="1811193.A0O21_00120"/>
<dbReference type="AlphaFoldDB" id="A0A172Q503"/>
<gene>
    <name evidence="2" type="ORF">A0O21_00120</name>
</gene>
<accession>A0A172Q503</accession>
<sequence length="191" mass="21957">MVVLLIFGIFIAIVAVTLLLVFILIRHVNKANRRYETFAKQYGYQFDKAQGRAAYRDYSRNNTKKVVNMKLVANPYVEKYANYTSYPFGRGAHLKVAYVISGTYQHVPFRAFTYQFTGSSIEQSGPGGVFSIVMIQTETAHFTDLPDNVFYENKTLCEYLPENLNVDTIHKRIENLIKIKEIEDDTETVSK</sequence>
<reference evidence="3" key="2">
    <citation type="submission" date="2016-03" db="EMBL/GenBank/DDBJ databases">
        <title>Streptococcus antelopensis sp. nov., isolated from the feces of the Tibetan antelope (Pantholops hodgsonii) in Hoh Xil National Nature Reserve, Qinghai, China.</title>
        <authorList>
            <person name="Bai X."/>
        </authorList>
    </citation>
    <scope>NUCLEOTIDE SEQUENCE [LARGE SCALE GENOMIC DNA]</scope>
    <source>
        <strain evidence="3">TA 26</strain>
    </source>
</reference>
<keyword evidence="1" id="KW-0472">Membrane</keyword>
<evidence type="ECO:0000313" key="3">
    <source>
        <dbReference type="Proteomes" id="UP000077317"/>
    </source>
</evidence>
<dbReference type="KEGG" id="spat:A0O21_00120"/>
<evidence type="ECO:0000256" key="1">
    <source>
        <dbReference type="SAM" id="Phobius"/>
    </source>
</evidence>
<protein>
    <submittedName>
        <fullName evidence="2">Uncharacterized protein</fullName>
    </submittedName>
</protein>
<dbReference type="Proteomes" id="UP000077317">
    <property type="component" value="Chromosome"/>
</dbReference>
<dbReference type="EMBL" id="CP014699">
    <property type="protein sequence ID" value="AND78535.1"/>
    <property type="molecule type" value="Genomic_DNA"/>
</dbReference>
<feature type="transmembrane region" description="Helical" evidence="1">
    <location>
        <begin position="6"/>
        <end position="25"/>
    </location>
</feature>
<keyword evidence="1" id="KW-0812">Transmembrane</keyword>
<dbReference type="RefSeq" id="WP_067059844.1">
    <property type="nucleotide sequence ID" value="NZ_CP014699.1"/>
</dbReference>
<keyword evidence="1" id="KW-1133">Transmembrane helix</keyword>
<keyword evidence="3" id="KW-1185">Reference proteome</keyword>
<proteinExistence type="predicted"/>
<evidence type="ECO:0000313" key="2">
    <source>
        <dbReference type="EMBL" id="AND78535.1"/>
    </source>
</evidence>
<name>A0A172Q503_9STRE</name>
<reference evidence="2 3" key="1">
    <citation type="journal article" date="2016" name="Int. J. Syst. Evol. Microbiol.">
        <title>Streptococcuspantholopis sp. nov., isolated from faeces of the Tibetan antelope (Pantholops hodgsonii).</title>
        <authorList>
            <person name="Bai X."/>
            <person name="Xiong Y."/>
            <person name="Lu S."/>
            <person name="Jin D."/>
            <person name="Lai X."/>
            <person name="Yang J."/>
            <person name="Niu L."/>
            <person name="Hu S."/>
            <person name="Meng X."/>
            <person name="Pu J."/>
            <person name="Ye C."/>
            <person name="Xu J."/>
        </authorList>
    </citation>
    <scope>NUCLEOTIDE SEQUENCE [LARGE SCALE GENOMIC DNA]</scope>
    <source>
        <strain evidence="2 3">TA 26</strain>
    </source>
</reference>
<organism evidence="2 3">
    <name type="scientific">Streptococcus pantholopis</name>
    <dbReference type="NCBI Taxonomy" id="1811193"/>
    <lineage>
        <taxon>Bacteria</taxon>
        <taxon>Bacillati</taxon>
        <taxon>Bacillota</taxon>
        <taxon>Bacilli</taxon>
        <taxon>Lactobacillales</taxon>
        <taxon>Streptococcaceae</taxon>
        <taxon>Streptococcus</taxon>
    </lineage>
</organism>
<dbReference type="OrthoDB" id="2221058at2"/>